<keyword evidence="8" id="KW-0238">DNA-binding</keyword>
<dbReference type="Gene3D" id="3.30.230.10">
    <property type="match status" value="1"/>
</dbReference>
<keyword evidence="5 11" id="KW-0720">Serine protease</keyword>
<comment type="subcellular location">
    <subcellularLocation>
        <location evidence="1">Mitochondrion matrix</location>
    </subcellularLocation>
</comment>
<dbReference type="FunFam" id="1.20.58.1480:FF:000002">
    <property type="entry name" value="Lon protease homolog, mitochondrial"/>
    <property type="match status" value="1"/>
</dbReference>
<feature type="non-terminal residue" evidence="17">
    <location>
        <position position="1050"/>
    </location>
</feature>
<dbReference type="PROSITE" id="PS51786">
    <property type="entry name" value="LON_PROTEOLYTIC"/>
    <property type="match status" value="1"/>
</dbReference>
<dbReference type="CDD" id="cd19500">
    <property type="entry name" value="RecA-like_Lon"/>
    <property type="match status" value="1"/>
</dbReference>
<dbReference type="GO" id="GO:0004252">
    <property type="term" value="F:serine-type endopeptidase activity"/>
    <property type="evidence" value="ECO:0007669"/>
    <property type="project" value="UniProtKB-UniRule"/>
</dbReference>
<dbReference type="InterPro" id="IPR046336">
    <property type="entry name" value="Lon_prtase_N_sf"/>
</dbReference>
<keyword evidence="6 12" id="KW-0067">ATP-binding</keyword>
<dbReference type="InterPro" id="IPR054594">
    <property type="entry name" value="Lon_lid"/>
</dbReference>
<dbReference type="PROSITE" id="PS51787">
    <property type="entry name" value="LON_N"/>
    <property type="match status" value="1"/>
</dbReference>
<dbReference type="InterPro" id="IPR027417">
    <property type="entry name" value="P-loop_NTPase"/>
</dbReference>
<dbReference type="PANTHER" id="PTHR43718">
    <property type="entry name" value="LON PROTEASE"/>
    <property type="match status" value="1"/>
</dbReference>
<evidence type="ECO:0000256" key="4">
    <source>
        <dbReference type="ARBA" id="ARBA00022801"/>
    </source>
</evidence>
<dbReference type="SUPFAM" id="SSF52540">
    <property type="entry name" value="P-loop containing nucleoside triphosphate hydrolases"/>
    <property type="match status" value="1"/>
</dbReference>
<dbReference type="NCBIfam" id="TIGR00763">
    <property type="entry name" value="lon"/>
    <property type="match status" value="1"/>
</dbReference>
<dbReference type="InterPro" id="IPR020568">
    <property type="entry name" value="Ribosomal_Su5_D2-typ_SF"/>
</dbReference>
<dbReference type="InterPro" id="IPR027503">
    <property type="entry name" value="Lonm_euk"/>
</dbReference>
<evidence type="ECO:0000256" key="8">
    <source>
        <dbReference type="ARBA" id="ARBA00023125"/>
    </source>
</evidence>
<dbReference type="InterPro" id="IPR008268">
    <property type="entry name" value="Peptidase_S16_AS"/>
</dbReference>
<dbReference type="EC" id="3.4.21.-" evidence="13"/>
<dbReference type="Gene3D" id="1.10.8.60">
    <property type="match status" value="1"/>
</dbReference>
<dbReference type="GO" id="GO:0007005">
    <property type="term" value="P:mitochondrion organization"/>
    <property type="evidence" value="ECO:0007669"/>
    <property type="project" value="TreeGrafter"/>
</dbReference>
<dbReference type="SMART" id="SM00382">
    <property type="entry name" value="AAA"/>
    <property type="match status" value="1"/>
</dbReference>
<evidence type="ECO:0000256" key="7">
    <source>
        <dbReference type="ARBA" id="ARBA00022946"/>
    </source>
</evidence>
<evidence type="ECO:0000256" key="12">
    <source>
        <dbReference type="RuleBase" id="RU000591"/>
    </source>
</evidence>
<evidence type="ECO:0000256" key="10">
    <source>
        <dbReference type="ARBA" id="ARBA00050665"/>
    </source>
</evidence>
<dbReference type="InterPro" id="IPR003593">
    <property type="entry name" value="AAA+_ATPase"/>
</dbReference>
<dbReference type="GO" id="GO:0051131">
    <property type="term" value="P:chaperone-mediated protein complex assembly"/>
    <property type="evidence" value="ECO:0007669"/>
    <property type="project" value="TreeGrafter"/>
</dbReference>
<dbReference type="SUPFAM" id="SSF88697">
    <property type="entry name" value="PUA domain-like"/>
    <property type="match status" value="1"/>
</dbReference>
<comment type="catalytic activity">
    <reaction evidence="10">
        <text>Hydrolysis of proteins in presence of ATP.</text>
        <dbReference type="EC" id="3.4.21.53"/>
    </reaction>
</comment>
<dbReference type="Proteomes" id="UP000752696">
    <property type="component" value="Unassembled WGS sequence"/>
</dbReference>
<dbReference type="InterPro" id="IPR003959">
    <property type="entry name" value="ATPase_AAA_core"/>
</dbReference>
<accession>A0A6V7H237</accession>
<comment type="similarity">
    <text evidence="11 12">Belongs to the peptidase S16 family.</text>
</comment>
<dbReference type="InterPro" id="IPR003111">
    <property type="entry name" value="Lon_prtase_N"/>
</dbReference>
<dbReference type="InterPro" id="IPR027065">
    <property type="entry name" value="Lon_Prtase"/>
</dbReference>
<dbReference type="GO" id="GO:0016887">
    <property type="term" value="F:ATP hydrolysis activity"/>
    <property type="evidence" value="ECO:0007669"/>
    <property type="project" value="InterPro"/>
</dbReference>
<feature type="compositionally biased region" description="Polar residues" evidence="14">
    <location>
        <begin position="289"/>
        <end position="300"/>
    </location>
</feature>
<name>A0A6V7H237_9HYME</name>
<sequence>GVLTRSERQTRRLTRIHSCECETMHFVTAVNFKVLPVFRQRMTNVRSFCRNHWPAYEELSVRPQFQKTKLCEYHGTFAKSIHVRRQTAAIICVRSFATKRYNDKDSSNNNEDDIGDPASLPATVVVPEVWPHVPVIAINRNPVFPRFIKLIELSNPILIDLIRRKVKLNQPYVGIFLKKTEENEAEIVQNLDDIYPVGTFAQIHEVQDLGNRLRLVVMAHRRIKIVGQILEELPKPTQDDSGGKASRRSLIRKKTENKIPELVQKIEEVNTSENKIIEGVQEKVEEKVNPSTDSTAQTGNPQPLLMVEVVNITHEKFRQTEEIKALTQELIKTIRDIISMNPLYRESLQQMLHQGQRVVDNPVYLSDLGAALTGADAQELQQVLEEMDISKRLRLSLALLKKEYELSKLQQKIGREVEEKVKQQHRKYILHEQLKVIKKELGLEKDDKDAIGEKYRERIREKTVPKAVMDVLEEELNKLNFLESHSSEFNVTRNYLDWLTSMPWGVTSPENLNLQQAIEILDKDHYGMEDIKKRILEFIAVSQLKGSTQGKILCFHGPPGVGKTSIAKSISRALNREYFRFSVGGMTDVAEIKGHRRTYVGAMPGKIIQCLKKTKTENPLVLIDEVDKIGKGHQGDPASALLEMLDPEQNANFLDHYLDVPVDLSKVLFICTANVIDTIPEPLRDRMEMIDMSGYVAEEKLAIAKQYLVPQAMNDSGLTNQQITINDNALNLLIKSYCRESGVRSLQKHIEKVNRKVAFRVVKKETEKVDVTEHNLQDFVGKPVFTHDRMYEITPPGVVMGLAWTAMGGSTLFIETRVRKPSTGKKSEGTLEFTGHLGDVMKESIHIAMTVARNFLSQQDPSNTFLIDSHLHLHVPEGATPKDGPSAGITIAIALISLAKNQSIRQNVAMTGELSLMGRVLPVGGIKEKTIAAKRVGVNCVILPEENKKDYNDLPKYITDGLEVHFASTFEDVYRICFAPQQESDTIRHEKSLNLDISSPQSAPLLENWLNQITIHREDAFDILEEVHQPYVGVVPPKNIVSFEDLVELE</sequence>
<dbReference type="InterPro" id="IPR015947">
    <property type="entry name" value="PUA-like_sf"/>
</dbReference>
<feature type="domain" description="Lon N-terminal" evidence="16">
    <location>
        <begin position="133"/>
        <end position="404"/>
    </location>
</feature>
<evidence type="ECO:0000256" key="5">
    <source>
        <dbReference type="ARBA" id="ARBA00022825"/>
    </source>
</evidence>
<dbReference type="GO" id="GO:0004176">
    <property type="term" value="F:ATP-dependent peptidase activity"/>
    <property type="evidence" value="ECO:0007669"/>
    <property type="project" value="UniProtKB-UniRule"/>
</dbReference>
<dbReference type="Gene3D" id="2.30.130.40">
    <property type="entry name" value="LON domain-like"/>
    <property type="match status" value="1"/>
</dbReference>
<keyword evidence="4 11" id="KW-0378">Hydrolase</keyword>
<dbReference type="FunFam" id="3.40.50.300:FF:000021">
    <property type="entry name" value="Lon protease homolog"/>
    <property type="match status" value="1"/>
</dbReference>
<evidence type="ECO:0000259" key="16">
    <source>
        <dbReference type="PROSITE" id="PS51787"/>
    </source>
</evidence>
<organism evidence="17 18">
    <name type="scientific">Heterotrigona itama</name>
    <dbReference type="NCBI Taxonomy" id="395501"/>
    <lineage>
        <taxon>Eukaryota</taxon>
        <taxon>Metazoa</taxon>
        <taxon>Ecdysozoa</taxon>
        <taxon>Arthropoda</taxon>
        <taxon>Hexapoda</taxon>
        <taxon>Insecta</taxon>
        <taxon>Pterygota</taxon>
        <taxon>Neoptera</taxon>
        <taxon>Endopterygota</taxon>
        <taxon>Hymenoptera</taxon>
        <taxon>Apocrita</taxon>
        <taxon>Aculeata</taxon>
        <taxon>Apoidea</taxon>
        <taxon>Anthophila</taxon>
        <taxon>Apidae</taxon>
        <taxon>Heterotrigona</taxon>
    </lineage>
</organism>
<keyword evidence="9" id="KW-0496">Mitochondrion</keyword>
<comment type="caution">
    <text evidence="17">The sequence shown here is derived from an EMBL/GenBank/DDBJ whole genome shotgun (WGS) entry which is preliminary data.</text>
</comment>
<feature type="active site" evidence="11">
    <location>
        <position position="929"/>
    </location>
</feature>
<evidence type="ECO:0000256" key="1">
    <source>
        <dbReference type="ARBA" id="ARBA00004305"/>
    </source>
</evidence>
<dbReference type="FunFam" id="3.30.230.10:FF:000015">
    <property type="entry name" value="Lon protease homolog, mitochondrial"/>
    <property type="match status" value="1"/>
</dbReference>
<dbReference type="PANTHER" id="PTHR43718:SF2">
    <property type="entry name" value="LON PROTEASE HOMOLOG, MITOCHONDRIAL"/>
    <property type="match status" value="1"/>
</dbReference>
<evidence type="ECO:0000256" key="2">
    <source>
        <dbReference type="ARBA" id="ARBA00022670"/>
    </source>
</evidence>
<dbReference type="OrthoDB" id="2411602at2759"/>
<dbReference type="InterPro" id="IPR014721">
    <property type="entry name" value="Ribsml_uS5_D2-typ_fold_subgr"/>
</dbReference>
<evidence type="ECO:0000256" key="11">
    <source>
        <dbReference type="PROSITE-ProRule" id="PRU01122"/>
    </source>
</evidence>
<dbReference type="PRINTS" id="PR00830">
    <property type="entry name" value="ENDOLAPTASE"/>
</dbReference>
<evidence type="ECO:0000256" key="14">
    <source>
        <dbReference type="SAM" id="MobiDB-lite"/>
    </source>
</evidence>
<dbReference type="SMART" id="SM00464">
    <property type="entry name" value="LON"/>
    <property type="match status" value="1"/>
</dbReference>
<evidence type="ECO:0000256" key="9">
    <source>
        <dbReference type="ARBA" id="ARBA00023128"/>
    </source>
</evidence>
<keyword evidence="7" id="KW-0809">Transit peptide</keyword>
<evidence type="ECO:0000259" key="15">
    <source>
        <dbReference type="PROSITE" id="PS51786"/>
    </source>
</evidence>
<dbReference type="Pfam" id="PF02190">
    <property type="entry name" value="LON_substr_bdg"/>
    <property type="match status" value="1"/>
</dbReference>
<dbReference type="SUPFAM" id="SSF54211">
    <property type="entry name" value="Ribosomal protein S5 domain 2-like"/>
    <property type="match status" value="1"/>
</dbReference>
<dbReference type="AlphaFoldDB" id="A0A6V7H237"/>
<feature type="domain" description="Lon proteolytic" evidence="15">
    <location>
        <begin position="793"/>
        <end position="980"/>
    </location>
</feature>
<dbReference type="InterPro" id="IPR008269">
    <property type="entry name" value="Lon_proteolytic"/>
</dbReference>
<keyword evidence="3 12" id="KW-0547">Nucleotide-binding</keyword>
<dbReference type="HAMAP" id="MF_03120">
    <property type="entry name" value="lonm_euk"/>
    <property type="match status" value="1"/>
</dbReference>
<dbReference type="Pfam" id="PF05362">
    <property type="entry name" value="Lon_C"/>
    <property type="match status" value="1"/>
</dbReference>
<feature type="region of interest" description="Disordered" evidence="14">
    <location>
        <begin position="281"/>
        <end position="300"/>
    </location>
</feature>
<dbReference type="GO" id="GO:0003697">
    <property type="term" value="F:single-stranded DNA binding"/>
    <property type="evidence" value="ECO:0007669"/>
    <property type="project" value="TreeGrafter"/>
</dbReference>
<evidence type="ECO:0000313" key="17">
    <source>
        <dbReference type="EMBL" id="CAD1472110.1"/>
    </source>
</evidence>
<keyword evidence="18" id="KW-1185">Reference proteome</keyword>
<dbReference type="FunFam" id="1.10.8.60:FF:000043">
    <property type="entry name" value="Lon protease homolog, mitochondrial"/>
    <property type="match status" value="1"/>
</dbReference>
<feature type="active site" evidence="11">
    <location>
        <position position="886"/>
    </location>
</feature>
<dbReference type="Pfam" id="PF22667">
    <property type="entry name" value="Lon_lid"/>
    <property type="match status" value="1"/>
</dbReference>
<keyword evidence="2 11" id="KW-0645">Protease</keyword>
<gene>
    <name evidence="17" type="ORF">MHI_LOCUS261059</name>
</gene>
<dbReference type="FunFam" id="2.30.130.40:FF:000004">
    <property type="entry name" value="Lon protease homolog, mitochondrial"/>
    <property type="match status" value="1"/>
</dbReference>
<dbReference type="EMBL" id="CAJDYZ010004959">
    <property type="protein sequence ID" value="CAD1472110.1"/>
    <property type="molecule type" value="Genomic_DNA"/>
</dbReference>
<dbReference type="Gene3D" id="1.20.58.1480">
    <property type="match status" value="1"/>
</dbReference>
<feature type="non-terminal residue" evidence="17">
    <location>
        <position position="1"/>
    </location>
</feature>
<dbReference type="GO" id="GO:0005759">
    <property type="term" value="C:mitochondrial matrix"/>
    <property type="evidence" value="ECO:0007669"/>
    <property type="project" value="UniProtKB-SubCell"/>
</dbReference>
<dbReference type="Pfam" id="PF00004">
    <property type="entry name" value="AAA"/>
    <property type="match status" value="1"/>
</dbReference>
<evidence type="ECO:0000256" key="13">
    <source>
        <dbReference type="RuleBase" id="RU000592"/>
    </source>
</evidence>
<reference evidence="17" key="1">
    <citation type="submission" date="2020-07" db="EMBL/GenBank/DDBJ databases">
        <authorList>
            <person name="Nazaruddin N."/>
        </authorList>
    </citation>
    <scope>NUCLEOTIDE SEQUENCE</scope>
</reference>
<dbReference type="GO" id="GO:0005524">
    <property type="term" value="F:ATP binding"/>
    <property type="evidence" value="ECO:0007669"/>
    <property type="project" value="UniProtKB-KW"/>
</dbReference>
<evidence type="ECO:0000256" key="3">
    <source>
        <dbReference type="ARBA" id="ARBA00022741"/>
    </source>
</evidence>
<dbReference type="Gene3D" id="1.20.5.5270">
    <property type="match status" value="1"/>
</dbReference>
<dbReference type="GO" id="GO:0006515">
    <property type="term" value="P:protein quality control for misfolded or incompletely synthesized proteins"/>
    <property type="evidence" value="ECO:0007669"/>
    <property type="project" value="InterPro"/>
</dbReference>
<dbReference type="PROSITE" id="PS01046">
    <property type="entry name" value="LON_SER"/>
    <property type="match status" value="1"/>
</dbReference>
<dbReference type="InterPro" id="IPR004815">
    <property type="entry name" value="Lon_bac/euk-typ"/>
</dbReference>
<evidence type="ECO:0000313" key="18">
    <source>
        <dbReference type="Proteomes" id="UP000752696"/>
    </source>
</evidence>
<evidence type="ECO:0000256" key="6">
    <source>
        <dbReference type="ARBA" id="ARBA00022840"/>
    </source>
</evidence>
<dbReference type="FunFam" id="1.20.5.5270:FF:000001">
    <property type="entry name" value="Lon protease homolog, mitochondrial"/>
    <property type="match status" value="1"/>
</dbReference>
<proteinExistence type="inferred from homology"/>
<protein>
    <recommendedName>
        <fullName evidence="13">Lon protease homolog</fullName>
        <ecNumber evidence="13">3.4.21.-</ecNumber>
    </recommendedName>
</protein>
<dbReference type="Gene3D" id="3.40.50.300">
    <property type="entry name" value="P-loop containing nucleotide triphosphate hydrolases"/>
    <property type="match status" value="1"/>
</dbReference>